<name>A0A9D1Y2J0_9FIRM</name>
<dbReference type="AlphaFoldDB" id="A0A9D1Y2J0"/>
<sequence length="113" mass="13098">MTLYQFLKEFTMTSYPITAAADVFVDEQTLRYLEMPVSTEPPTIQDWMEYKANIVNQDSPMAGLEVLCVMPYLDRGKNKRTELMVYIKVDKETLEALCRQIDSGTLLGRYWNA</sequence>
<gene>
    <name evidence="1" type="ORF">H9846_01945</name>
</gene>
<evidence type="ECO:0000313" key="1">
    <source>
        <dbReference type="EMBL" id="HIX94200.1"/>
    </source>
</evidence>
<dbReference type="EMBL" id="DXEI01000032">
    <property type="protein sequence ID" value="HIX94200.1"/>
    <property type="molecule type" value="Genomic_DNA"/>
</dbReference>
<comment type="caution">
    <text evidence="1">The sequence shown here is derived from an EMBL/GenBank/DDBJ whole genome shotgun (WGS) entry which is preliminary data.</text>
</comment>
<organism evidence="1 2">
    <name type="scientific">Candidatus Gemmiger excrementipullorum</name>
    <dbReference type="NCBI Taxonomy" id="2838610"/>
    <lineage>
        <taxon>Bacteria</taxon>
        <taxon>Bacillati</taxon>
        <taxon>Bacillota</taxon>
        <taxon>Clostridia</taxon>
        <taxon>Eubacteriales</taxon>
        <taxon>Gemmiger</taxon>
    </lineage>
</organism>
<evidence type="ECO:0000313" key="2">
    <source>
        <dbReference type="Proteomes" id="UP000886751"/>
    </source>
</evidence>
<reference evidence="1" key="1">
    <citation type="journal article" date="2021" name="PeerJ">
        <title>Extensive microbial diversity within the chicken gut microbiome revealed by metagenomics and culture.</title>
        <authorList>
            <person name="Gilroy R."/>
            <person name="Ravi A."/>
            <person name="Getino M."/>
            <person name="Pursley I."/>
            <person name="Horton D.L."/>
            <person name="Alikhan N.F."/>
            <person name="Baker D."/>
            <person name="Gharbi K."/>
            <person name="Hall N."/>
            <person name="Watson M."/>
            <person name="Adriaenssens E.M."/>
            <person name="Foster-Nyarko E."/>
            <person name="Jarju S."/>
            <person name="Secka A."/>
            <person name="Antonio M."/>
            <person name="Oren A."/>
            <person name="Chaudhuri R.R."/>
            <person name="La Ragione R."/>
            <person name="Hildebrand F."/>
            <person name="Pallen M.J."/>
        </authorList>
    </citation>
    <scope>NUCLEOTIDE SEQUENCE</scope>
    <source>
        <strain evidence="1">ChiHecec2B26-7398</strain>
    </source>
</reference>
<protein>
    <submittedName>
        <fullName evidence="1">Uncharacterized protein</fullName>
    </submittedName>
</protein>
<dbReference type="Proteomes" id="UP000886751">
    <property type="component" value="Unassembled WGS sequence"/>
</dbReference>
<proteinExistence type="predicted"/>
<reference evidence="1" key="2">
    <citation type="submission" date="2021-04" db="EMBL/GenBank/DDBJ databases">
        <authorList>
            <person name="Gilroy R."/>
        </authorList>
    </citation>
    <scope>NUCLEOTIDE SEQUENCE</scope>
    <source>
        <strain evidence="1">ChiHecec2B26-7398</strain>
    </source>
</reference>
<accession>A0A9D1Y2J0</accession>